<dbReference type="AlphaFoldDB" id="A0A8B7ZKS6"/>
<dbReference type="PANTHER" id="PTHR19143:SF458">
    <property type="entry name" value="FIBRINOGEN C-TERMINAL DOMAIN-CONTAINING PROTEIN-RELATED"/>
    <property type="match status" value="1"/>
</dbReference>
<dbReference type="InterPro" id="IPR014716">
    <property type="entry name" value="Fibrinogen_a/b/g_C_1"/>
</dbReference>
<dbReference type="SMART" id="SM00186">
    <property type="entry name" value="FBG"/>
    <property type="match status" value="1"/>
</dbReference>
<feature type="chain" id="PRO_5034164886" evidence="1">
    <location>
        <begin position="18"/>
        <end position="158"/>
    </location>
</feature>
<evidence type="ECO:0000313" key="3">
    <source>
        <dbReference type="Proteomes" id="UP000694845"/>
    </source>
</evidence>
<dbReference type="InterPro" id="IPR036056">
    <property type="entry name" value="Fibrinogen-like_C"/>
</dbReference>
<dbReference type="OMA" id="QYNGENC"/>
<dbReference type="PROSITE" id="PS51406">
    <property type="entry name" value="FIBRINOGEN_C_2"/>
    <property type="match status" value="1"/>
</dbReference>
<dbReference type="PANTHER" id="PTHR19143">
    <property type="entry name" value="FIBRINOGEN/TENASCIN/ANGIOPOEITIN"/>
    <property type="match status" value="1"/>
</dbReference>
<gene>
    <name evidence="4" type="primary">LOC110986393</name>
</gene>
<evidence type="ECO:0000313" key="4">
    <source>
        <dbReference type="RefSeq" id="XP_022103921.1"/>
    </source>
</evidence>
<sequence>MIAIPCIILISLQVVYTIYPSKYRSGLEVYCDMDPDYGGWIVFQRRLDGSVNFTRSWTKYRDGFGNWTGEFWLGNQKLRQLTSKNRWKLRIDLEDDQAEHQTYQAKGFSISGDKYTWTHGGSYKAGPLPPHLSGRSFSTYDMDNDEDTNANCAAELKG</sequence>
<feature type="domain" description="Fibrinogen C-terminal" evidence="2">
    <location>
        <begin position="1"/>
        <end position="158"/>
    </location>
</feature>
<feature type="signal peptide" evidence="1">
    <location>
        <begin position="1"/>
        <end position="17"/>
    </location>
</feature>
<dbReference type="Gene3D" id="3.90.215.10">
    <property type="entry name" value="Gamma Fibrinogen, chain A, domain 1"/>
    <property type="match status" value="1"/>
</dbReference>
<proteinExistence type="predicted"/>
<accession>A0A8B7ZKS6</accession>
<feature type="non-terminal residue" evidence="4">
    <location>
        <position position="158"/>
    </location>
</feature>
<dbReference type="RefSeq" id="XP_022103921.1">
    <property type="nucleotide sequence ID" value="XM_022248229.1"/>
</dbReference>
<dbReference type="KEGG" id="aplc:110986393"/>
<keyword evidence="3" id="KW-1185">Reference proteome</keyword>
<reference evidence="4" key="1">
    <citation type="submission" date="2025-08" db="UniProtKB">
        <authorList>
            <consortium name="RefSeq"/>
        </authorList>
    </citation>
    <scope>IDENTIFICATION</scope>
</reference>
<dbReference type="InterPro" id="IPR002181">
    <property type="entry name" value="Fibrinogen_a/b/g_C_dom"/>
</dbReference>
<dbReference type="Gene3D" id="4.10.530.10">
    <property type="entry name" value="Gamma-fibrinogen Carboxyl Terminal Fragment, domain 2"/>
    <property type="match status" value="1"/>
</dbReference>
<dbReference type="GO" id="GO:0005615">
    <property type="term" value="C:extracellular space"/>
    <property type="evidence" value="ECO:0007669"/>
    <property type="project" value="TreeGrafter"/>
</dbReference>
<organism evidence="3 4">
    <name type="scientific">Acanthaster planci</name>
    <name type="common">Crown-of-thorns starfish</name>
    <dbReference type="NCBI Taxonomy" id="133434"/>
    <lineage>
        <taxon>Eukaryota</taxon>
        <taxon>Metazoa</taxon>
        <taxon>Echinodermata</taxon>
        <taxon>Eleutherozoa</taxon>
        <taxon>Asterozoa</taxon>
        <taxon>Asteroidea</taxon>
        <taxon>Valvatacea</taxon>
        <taxon>Valvatida</taxon>
        <taxon>Acanthasteridae</taxon>
        <taxon>Acanthaster</taxon>
    </lineage>
</organism>
<dbReference type="SUPFAM" id="SSF56496">
    <property type="entry name" value="Fibrinogen C-terminal domain-like"/>
    <property type="match status" value="1"/>
</dbReference>
<protein>
    <submittedName>
        <fullName evidence="4">Fibrinogen C domain-containing protein 1-A-like</fullName>
    </submittedName>
</protein>
<name>A0A8B7ZKS6_ACAPL</name>
<dbReference type="InterPro" id="IPR050373">
    <property type="entry name" value="Fibrinogen_C-term_domain"/>
</dbReference>
<dbReference type="Pfam" id="PF00147">
    <property type="entry name" value="Fibrinogen_C"/>
    <property type="match status" value="1"/>
</dbReference>
<dbReference type="OrthoDB" id="7871457at2759"/>
<evidence type="ECO:0000259" key="2">
    <source>
        <dbReference type="PROSITE" id="PS51406"/>
    </source>
</evidence>
<evidence type="ECO:0000256" key="1">
    <source>
        <dbReference type="SAM" id="SignalP"/>
    </source>
</evidence>
<dbReference type="Proteomes" id="UP000694845">
    <property type="component" value="Unplaced"/>
</dbReference>
<keyword evidence="1" id="KW-0732">Signal</keyword>
<dbReference type="GeneID" id="110986393"/>